<organism evidence="2 3">
    <name type="scientific">Nepenthes gracilis</name>
    <name type="common">Slender pitcher plant</name>
    <dbReference type="NCBI Taxonomy" id="150966"/>
    <lineage>
        <taxon>Eukaryota</taxon>
        <taxon>Viridiplantae</taxon>
        <taxon>Streptophyta</taxon>
        <taxon>Embryophyta</taxon>
        <taxon>Tracheophyta</taxon>
        <taxon>Spermatophyta</taxon>
        <taxon>Magnoliopsida</taxon>
        <taxon>eudicotyledons</taxon>
        <taxon>Gunneridae</taxon>
        <taxon>Pentapetalae</taxon>
        <taxon>Caryophyllales</taxon>
        <taxon>Nepenthaceae</taxon>
        <taxon>Nepenthes</taxon>
    </lineage>
</organism>
<proteinExistence type="predicted"/>
<reference evidence="2" key="1">
    <citation type="submission" date="2023-05" db="EMBL/GenBank/DDBJ databases">
        <title>Nepenthes gracilis genome sequencing.</title>
        <authorList>
            <person name="Fukushima K."/>
        </authorList>
    </citation>
    <scope>NUCLEOTIDE SEQUENCE</scope>
    <source>
        <strain evidence="2">SING2019-196</strain>
    </source>
</reference>
<keyword evidence="3" id="KW-1185">Reference proteome</keyword>
<dbReference type="Proteomes" id="UP001279734">
    <property type="component" value="Unassembled WGS sequence"/>
</dbReference>
<protein>
    <submittedName>
        <fullName evidence="2">Uncharacterized protein</fullName>
    </submittedName>
</protein>
<feature type="compositionally biased region" description="Polar residues" evidence="1">
    <location>
        <begin position="18"/>
        <end position="33"/>
    </location>
</feature>
<evidence type="ECO:0000256" key="1">
    <source>
        <dbReference type="SAM" id="MobiDB-lite"/>
    </source>
</evidence>
<dbReference type="AlphaFoldDB" id="A0AAD3XSP3"/>
<evidence type="ECO:0000313" key="2">
    <source>
        <dbReference type="EMBL" id="GMH14956.1"/>
    </source>
</evidence>
<comment type="caution">
    <text evidence="2">The sequence shown here is derived from an EMBL/GenBank/DDBJ whole genome shotgun (WGS) entry which is preliminary data.</text>
</comment>
<sequence length="110" mass="12179">MSTAVENNGIKGPIQITDFGNSSQLSRSDQEALSSTGISITHIPHGRLEDPYAVTEQLGCSDDSSDAELSSDSKFHPVPKPVLKRIQHRVTSYPKRLSIKRIFDFILVRI</sequence>
<gene>
    <name evidence="2" type="ORF">Nepgr_016797</name>
</gene>
<dbReference type="EMBL" id="BSYO01000014">
    <property type="protein sequence ID" value="GMH14956.1"/>
    <property type="molecule type" value="Genomic_DNA"/>
</dbReference>
<name>A0AAD3XSP3_NEPGR</name>
<evidence type="ECO:0000313" key="3">
    <source>
        <dbReference type="Proteomes" id="UP001279734"/>
    </source>
</evidence>
<accession>A0AAD3XSP3</accession>
<feature type="region of interest" description="Disordered" evidence="1">
    <location>
        <begin position="1"/>
        <end position="33"/>
    </location>
</feature>